<protein>
    <submittedName>
        <fullName evidence="1">Uncharacterized protein</fullName>
    </submittedName>
</protein>
<dbReference type="AlphaFoldDB" id="A0AAP0LLG7"/>
<organism evidence="1 2">
    <name type="scientific">Citrus x changshan-huyou</name>
    <dbReference type="NCBI Taxonomy" id="2935761"/>
    <lineage>
        <taxon>Eukaryota</taxon>
        <taxon>Viridiplantae</taxon>
        <taxon>Streptophyta</taxon>
        <taxon>Embryophyta</taxon>
        <taxon>Tracheophyta</taxon>
        <taxon>Spermatophyta</taxon>
        <taxon>Magnoliopsida</taxon>
        <taxon>eudicotyledons</taxon>
        <taxon>Gunneridae</taxon>
        <taxon>Pentapetalae</taxon>
        <taxon>rosids</taxon>
        <taxon>malvids</taxon>
        <taxon>Sapindales</taxon>
        <taxon>Rutaceae</taxon>
        <taxon>Aurantioideae</taxon>
        <taxon>Citrus</taxon>
    </lineage>
</organism>
<sequence length="113" mass="12258">MQQRACFDVDHVNAVEVAVGIFDPLENVASQAQKGVQDITKQAFGRKTLEEIEGAQLQAPGDCDVGKLIHNPHKGLQIGKDRGIEVTDQKTPEKNGGEQACDQVKVVILRAIL</sequence>
<accession>A0AAP0LLG7</accession>
<dbReference type="Proteomes" id="UP001428341">
    <property type="component" value="Unassembled WGS sequence"/>
</dbReference>
<evidence type="ECO:0000313" key="2">
    <source>
        <dbReference type="Proteomes" id="UP001428341"/>
    </source>
</evidence>
<gene>
    <name evidence="1" type="ORF">WN944_029290</name>
</gene>
<name>A0AAP0LLG7_9ROSI</name>
<reference evidence="1 2" key="1">
    <citation type="submission" date="2024-05" db="EMBL/GenBank/DDBJ databases">
        <title>Haplotype-resolved chromosome-level genome assembly of Huyou (Citrus changshanensis).</title>
        <authorList>
            <person name="Miao C."/>
            <person name="Chen W."/>
            <person name="Wu Y."/>
            <person name="Wang L."/>
            <person name="Zhao S."/>
            <person name="Grierson D."/>
            <person name="Xu C."/>
            <person name="Chen K."/>
        </authorList>
    </citation>
    <scope>NUCLEOTIDE SEQUENCE [LARGE SCALE GENOMIC DNA]</scope>
    <source>
        <strain evidence="1">01-14</strain>
        <tissue evidence="1">Leaf</tissue>
    </source>
</reference>
<proteinExistence type="predicted"/>
<dbReference type="EMBL" id="JBCGBO010000025">
    <property type="protein sequence ID" value="KAK9177271.1"/>
    <property type="molecule type" value="Genomic_DNA"/>
</dbReference>
<keyword evidence="2" id="KW-1185">Reference proteome</keyword>
<comment type="caution">
    <text evidence="1">The sequence shown here is derived from an EMBL/GenBank/DDBJ whole genome shotgun (WGS) entry which is preliminary data.</text>
</comment>
<evidence type="ECO:0000313" key="1">
    <source>
        <dbReference type="EMBL" id="KAK9177271.1"/>
    </source>
</evidence>